<evidence type="ECO:0000256" key="2">
    <source>
        <dbReference type="ARBA" id="ARBA00022670"/>
    </source>
</evidence>
<sequence length="224" mass="22749">MSKTAADAARKGALVAATSGIIATTLSSTASAAPEGNARYERVTGLDLEALNASRTHIETAPAVRVAPDARLDIATTVVKVKPAPEPEPEPEPRPEPAPAAAATGTAAPVSDGSIGARAVSIAMQFVGTPYVYGGESPGGFDCSGLVKYAFAQVGVSLPHSSSALRSSGMVVSAAEARPGDLVWTPGHIAIYAGGGMVVEAVSYGTPLSYRAMWQSNPTFVRVV</sequence>
<comment type="similarity">
    <text evidence="1">Belongs to the peptidase C40 family.</text>
</comment>
<dbReference type="InterPro" id="IPR038765">
    <property type="entry name" value="Papain-like_cys_pep_sf"/>
</dbReference>
<dbReference type="PANTHER" id="PTHR47359:SF3">
    <property type="entry name" value="NLP_P60 DOMAIN-CONTAINING PROTEIN-RELATED"/>
    <property type="match status" value="1"/>
</dbReference>
<proteinExistence type="inferred from homology"/>
<dbReference type="SUPFAM" id="SSF54001">
    <property type="entry name" value="Cysteine proteinases"/>
    <property type="match status" value="1"/>
</dbReference>
<keyword evidence="6" id="KW-0732">Signal</keyword>
<feature type="compositionally biased region" description="Low complexity" evidence="5">
    <location>
        <begin position="99"/>
        <end position="109"/>
    </location>
</feature>
<dbReference type="Gene3D" id="3.90.1720.10">
    <property type="entry name" value="endopeptidase domain like (from Nostoc punctiforme)"/>
    <property type="match status" value="1"/>
</dbReference>
<dbReference type="InterPro" id="IPR051794">
    <property type="entry name" value="PG_Endopeptidase_C40"/>
</dbReference>
<dbReference type="InterPro" id="IPR000064">
    <property type="entry name" value="NLP_P60_dom"/>
</dbReference>
<feature type="region of interest" description="Disordered" evidence="5">
    <location>
        <begin position="83"/>
        <end position="109"/>
    </location>
</feature>
<feature type="signal peptide" evidence="6">
    <location>
        <begin position="1"/>
        <end position="32"/>
    </location>
</feature>
<evidence type="ECO:0000256" key="4">
    <source>
        <dbReference type="ARBA" id="ARBA00022807"/>
    </source>
</evidence>
<evidence type="ECO:0000256" key="3">
    <source>
        <dbReference type="ARBA" id="ARBA00022801"/>
    </source>
</evidence>
<name>A0ABS3I9Z3_9MICO</name>
<evidence type="ECO:0000313" key="8">
    <source>
        <dbReference type="EMBL" id="MBO0609817.1"/>
    </source>
</evidence>
<organism evidence="8 9">
    <name type="scientific">Myceligenerans salitolerans</name>
    <dbReference type="NCBI Taxonomy" id="1230528"/>
    <lineage>
        <taxon>Bacteria</taxon>
        <taxon>Bacillati</taxon>
        <taxon>Actinomycetota</taxon>
        <taxon>Actinomycetes</taxon>
        <taxon>Micrococcales</taxon>
        <taxon>Promicromonosporaceae</taxon>
        <taxon>Myceligenerans</taxon>
    </lineage>
</organism>
<dbReference type="Proteomes" id="UP000664617">
    <property type="component" value="Unassembled WGS sequence"/>
</dbReference>
<gene>
    <name evidence="8" type="ORF">J0911_12355</name>
</gene>
<evidence type="ECO:0000256" key="1">
    <source>
        <dbReference type="ARBA" id="ARBA00007074"/>
    </source>
</evidence>
<reference evidence="9" key="2">
    <citation type="submission" date="2023-07" db="EMBL/GenBank/DDBJ databases">
        <title>Myceligenerans salitolerans sp. nov., a halotolerant actinomycete isolated from a salt lake in Xinjiang, China.</title>
        <authorList>
            <person name="Guan T."/>
        </authorList>
    </citation>
    <scope>NUCLEOTIDE SEQUENCE [LARGE SCALE GENOMIC DNA]</scope>
    <source>
        <strain evidence="9">XHU 5031</strain>
    </source>
</reference>
<dbReference type="Pfam" id="PF00877">
    <property type="entry name" value="NLPC_P60"/>
    <property type="match status" value="1"/>
</dbReference>
<keyword evidence="2" id="KW-0645">Protease</keyword>
<dbReference type="PANTHER" id="PTHR47359">
    <property type="entry name" value="PEPTIDOGLYCAN DL-ENDOPEPTIDASE CWLO"/>
    <property type="match status" value="1"/>
</dbReference>
<evidence type="ECO:0000256" key="5">
    <source>
        <dbReference type="SAM" id="MobiDB-lite"/>
    </source>
</evidence>
<feature type="chain" id="PRO_5046506120" evidence="6">
    <location>
        <begin position="33"/>
        <end position="224"/>
    </location>
</feature>
<evidence type="ECO:0000256" key="6">
    <source>
        <dbReference type="SAM" id="SignalP"/>
    </source>
</evidence>
<reference evidence="8 9" key="1">
    <citation type="submission" date="2021-03" db="EMBL/GenBank/DDBJ databases">
        <authorList>
            <person name="Xin L."/>
        </authorList>
    </citation>
    <scope>NUCLEOTIDE SEQUENCE [LARGE SCALE GENOMIC DNA]</scope>
    <source>
        <strain evidence="8 9">XHU 5031</strain>
    </source>
</reference>
<comment type="caution">
    <text evidence="8">The sequence shown here is derived from an EMBL/GenBank/DDBJ whole genome shotgun (WGS) entry which is preliminary data.</text>
</comment>
<dbReference type="EMBL" id="JAFMPK010000044">
    <property type="protein sequence ID" value="MBO0609817.1"/>
    <property type="molecule type" value="Genomic_DNA"/>
</dbReference>
<evidence type="ECO:0000313" key="9">
    <source>
        <dbReference type="Proteomes" id="UP000664617"/>
    </source>
</evidence>
<protein>
    <submittedName>
        <fullName evidence="8">C40 family peptidase</fullName>
    </submittedName>
</protein>
<keyword evidence="3" id="KW-0378">Hydrolase</keyword>
<dbReference type="PROSITE" id="PS51935">
    <property type="entry name" value="NLPC_P60"/>
    <property type="match status" value="1"/>
</dbReference>
<feature type="domain" description="NlpC/P60" evidence="7">
    <location>
        <begin position="113"/>
        <end position="224"/>
    </location>
</feature>
<evidence type="ECO:0000259" key="7">
    <source>
        <dbReference type="PROSITE" id="PS51935"/>
    </source>
</evidence>
<keyword evidence="9" id="KW-1185">Reference proteome</keyword>
<accession>A0ABS3I9Z3</accession>
<keyword evidence="4" id="KW-0788">Thiol protease</keyword>